<keyword evidence="2" id="KW-1185">Reference proteome</keyword>
<name>A0A168MPT5_9BACL</name>
<evidence type="ECO:0000313" key="2">
    <source>
        <dbReference type="Proteomes" id="UP000077355"/>
    </source>
</evidence>
<sequence>MVGLAIYKSPSTPQSASLEISQQTQVSASPTGIRKILNYNGYRYAFVGDGAQFKFTGLEPVQSLGTLEYDINPETAKNDGDNNVEENYATTFAVGGKLYEIPTYPSHFRIAVKYEHNYYLAELVAKVNDSEMTAKEYLDMSNLKEHAKEIDILNHMGNDVLKKITDHTLVESIIEGLYSATNADLTNNEYEAIGGAQSEGKSYQLQFNIKDGTEIAMYIIPELKVVSMGDAYYQLPDAFFDQTEDIFAGLIQEALPLY</sequence>
<proteinExistence type="predicted"/>
<evidence type="ECO:0000313" key="1">
    <source>
        <dbReference type="EMBL" id="OAB44920.1"/>
    </source>
</evidence>
<organism evidence="1 2">
    <name type="scientific">Paenibacillus antarcticus</name>
    <dbReference type="NCBI Taxonomy" id="253703"/>
    <lineage>
        <taxon>Bacteria</taxon>
        <taxon>Bacillati</taxon>
        <taxon>Bacillota</taxon>
        <taxon>Bacilli</taxon>
        <taxon>Bacillales</taxon>
        <taxon>Paenibacillaceae</taxon>
        <taxon>Paenibacillus</taxon>
    </lineage>
</organism>
<dbReference type="AlphaFoldDB" id="A0A168MPT5"/>
<gene>
    <name evidence="1" type="ORF">PBAT_14785</name>
</gene>
<dbReference type="OrthoDB" id="2659576at2"/>
<comment type="caution">
    <text evidence="1">The sequence shown here is derived from an EMBL/GenBank/DDBJ whole genome shotgun (WGS) entry which is preliminary data.</text>
</comment>
<dbReference type="Proteomes" id="UP000077355">
    <property type="component" value="Unassembled WGS sequence"/>
</dbReference>
<dbReference type="EMBL" id="LVJI01000019">
    <property type="protein sequence ID" value="OAB44920.1"/>
    <property type="molecule type" value="Genomic_DNA"/>
</dbReference>
<accession>A0A168MPT5</accession>
<protein>
    <submittedName>
        <fullName evidence="1">Uncharacterized protein</fullName>
    </submittedName>
</protein>
<reference evidence="1 2" key="1">
    <citation type="submission" date="2016-03" db="EMBL/GenBank/DDBJ databases">
        <title>Draft genome sequence of Paenibacillus antarcticus CECT 5836.</title>
        <authorList>
            <person name="Shin S.-K."/>
            <person name="Yi H."/>
        </authorList>
    </citation>
    <scope>NUCLEOTIDE SEQUENCE [LARGE SCALE GENOMIC DNA]</scope>
    <source>
        <strain evidence="1 2">CECT 5836</strain>
    </source>
</reference>